<sequence length="245" mass="26100">MARKKQHNKDKEEATPASTSAAAASASAPTEEGGEAQPTAAVVAPEEPQPPPPEPHPPVEVAYCGVCTFPLEYCEFGSSLTRCKDWLKEADSDLFDKYYSEEALQAKIGTLSLEAQTKLEKDTAKKEAKAEAKADAAHKKKMASQITIKRIERTKRKFVTSIHGLEAFSIDLKKAAKQFASRFATGASVTKNPQGQDEIVVQGDVSDEIVEMIEGGVGVLKGIPADNIELVEEKKKAGGAGAGGS</sequence>
<keyword evidence="2" id="KW-1185">Reference proteome</keyword>
<evidence type="ECO:0000313" key="2">
    <source>
        <dbReference type="Proteomes" id="UP000308600"/>
    </source>
</evidence>
<gene>
    <name evidence="1" type="ORF">BDN72DRAFT_768801</name>
</gene>
<organism evidence="1 2">
    <name type="scientific">Pluteus cervinus</name>
    <dbReference type="NCBI Taxonomy" id="181527"/>
    <lineage>
        <taxon>Eukaryota</taxon>
        <taxon>Fungi</taxon>
        <taxon>Dikarya</taxon>
        <taxon>Basidiomycota</taxon>
        <taxon>Agaricomycotina</taxon>
        <taxon>Agaricomycetes</taxon>
        <taxon>Agaricomycetidae</taxon>
        <taxon>Agaricales</taxon>
        <taxon>Pluteineae</taxon>
        <taxon>Pluteaceae</taxon>
        <taxon>Pluteus</taxon>
    </lineage>
</organism>
<name>A0ACD3AU50_9AGAR</name>
<protein>
    <submittedName>
        <fullName evidence="1">Density-regulated protein DRP1</fullName>
    </submittedName>
</protein>
<evidence type="ECO:0000313" key="1">
    <source>
        <dbReference type="EMBL" id="TFK68779.1"/>
    </source>
</evidence>
<dbReference type="EMBL" id="ML208344">
    <property type="protein sequence ID" value="TFK68779.1"/>
    <property type="molecule type" value="Genomic_DNA"/>
</dbReference>
<reference evidence="1 2" key="1">
    <citation type="journal article" date="2019" name="Nat. Ecol. Evol.">
        <title>Megaphylogeny resolves global patterns of mushroom evolution.</title>
        <authorList>
            <person name="Varga T."/>
            <person name="Krizsan K."/>
            <person name="Foldi C."/>
            <person name="Dima B."/>
            <person name="Sanchez-Garcia M."/>
            <person name="Sanchez-Ramirez S."/>
            <person name="Szollosi G.J."/>
            <person name="Szarkandi J.G."/>
            <person name="Papp V."/>
            <person name="Albert L."/>
            <person name="Andreopoulos W."/>
            <person name="Angelini C."/>
            <person name="Antonin V."/>
            <person name="Barry K.W."/>
            <person name="Bougher N.L."/>
            <person name="Buchanan P."/>
            <person name="Buyck B."/>
            <person name="Bense V."/>
            <person name="Catcheside P."/>
            <person name="Chovatia M."/>
            <person name="Cooper J."/>
            <person name="Damon W."/>
            <person name="Desjardin D."/>
            <person name="Finy P."/>
            <person name="Geml J."/>
            <person name="Haridas S."/>
            <person name="Hughes K."/>
            <person name="Justo A."/>
            <person name="Karasinski D."/>
            <person name="Kautmanova I."/>
            <person name="Kiss B."/>
            <person name="Kocsube S."/>
            <person name="Kotiranta H."/>
            <person name="LaButti K.M."/>
            <person name="Lechner B.E."/>
            <person name="Liimatainen K."/>
            <person name="Lipzen A."/>
            <person name="Lukacs Z."/>
            <person name="Mihaltcheva S."/>
            <person name="Morgado L.N."/>
            <person name="Niskanen T."/>
            <person name="Noordeloos M.E."/>
            <person name="Ohm R.A."/>
            <person name="Ortiz-Santana B."/>
            <person name="Ovrebo C."/>
            <person name="Racz N."/>
            <person name="Riley R."/>
            <person name="Savchenko A."/>
            <person name="Shiryaev A."/>
            <person name="Soop K."/>
            <person name="Spirin V."/>
            <person name="Szebenyi C."/>
            <person name="Tomsovsky M."/>
            <person name="Tulloss R.E."/>
            <person name="Uehling J."/>
            <person name="Grigoriev I.V."/>
            <person name="Vagvolgyi C."/>
            <person name="Papp T."/>
            <person name="Martin F.M."/>
            <person name="Miettinen O."/>
            <person name="Hibbett D.S."/>
            <person name="Nagy L.G."/>
        </authorList>
    </citation>
    <scope>NUCLEOTIDE SEQUENCE [LARGE SCALE GENOMIC DNA]</scope>
    <source>
        <strain evidence="1 2">NL-1719</strain>
    </source>
</reference>
<accession>A0ACD3AU50</accession>
<proteinExistence type="predicted"/>
<dbReference type="Proteomes" id="UP000308600">
    <property type="component" value="Unassembled WGS sequence"/>
</dbReference>